<feature type="transmembrane region" description="Helical" evidence="6">
    <location>
        <begin position="365"/>
        <end position="391"/>
    </location>
</feature>
<feature type="transmembrane region" description="Helical" evidence="6">
    <location>
        <begin position="98"/>
        <end position="127"/>
    </location>
</feature>
<gene>
    <name evidence="7" type="ORF">ENJ42_08120</name>
</gene>
<dbReference type="GO" id="GO:0005886">
    <property type="term" value="C:plasma membrane"/>
    <property type="evidence" value="ECO:0007669"/>
    <property type="project" value="UniProtKB-SubCell"/>
</dbReference>
<feature type="transmembrane region" description="Helical" evidence="6">
    <location>
        <begin position="21"/>
        <end position="42"/>
    </location>
</feature>
<feature type="transmembrane region" description="Helical" evidence="6">
    <location>
        <begin position="398"/>
        <end position="419"/>
    </location>
</feature>
<dbReference type="AlphaFoldDB" id="A0A7C5R7S8"/>
<evidence type="ECO:0008006" key="8">
    <source>
        <dbReference type="Google" id="ProtNLM"/>
    </source>
</evidence>
<proteinExistence type="predicted"/>
<evidence type="ECO:0000256" key="3">
    <source>
        <dbReference type="ARBA" id="ARBA00022692"/>
    </source>
</evidence>
<keyword evidence="4 6" id="KW-1133">Transmembrane helix</keyword>
<sequence>MNEDLTIAEKGTVGRRVAANTGLMVGAKALAALIGLFSLIIITKNLSISDVGTILFLHAYMLFFAEVATFQSWQAVIRFGTHDLAHQDTNALLKLLRFCMALDFVGAIVAFVLAVIGLLFLGQFLPLLPSFRDTGDIADVSQLVRLGIPYCLLILVHQGGASTGVFRLFDKFTPLAAQVLVMPVFRLLGAIIAWRIGGGVESYLAAWFVGSFLGYLAFPLLAAFELQSRKLLKPLLSAWPSLKSDRQGMWPFVWKANIDASLATGTTHLPLLLVMPIFGPAFVGAYKVADEIAKLLSEGVLLLDRVIYPEYARMITRGHVAHIWRIIFKASAILLGVGLALSAIVAWIGPWLIGNMFGHDYQDAVILSILLMLAASIMGVAAPLYPVFYAAGKPGKAIFARSAGIGVYIILVFVLSAVIGKTGPGWAAIGGNLLAVTLAAFLVKSTLKQVENGT</sequence>
<evidence type="ECO:0000313" key="7">
    <source>
        <dbReference type="EMBL" id="HHL43567.1"/>
    </source>
</evidence>
<comment type="caution">
    <text evidence="7">The sequence shown here is derived from an EMBL/GenBank/DDBJ whole genome shotgun (WGS) entry which is preliminary data.</text>
</comment>
<feature type="transmembrane region" description="Helical" evidence="6">
    <location>
        <begin position="203"/>
        <end position="224"/>
    </location>
</feature>
<reference evidence="7" key="1">
    <citation type="journal article" date="2020" name="mSystems">
        <title>Genome- and Community-Level Interaction Insights into Carbon Utilization and Element Cycling Functions of Hydrothermarchaeota in Hydrothermal Sediment.</title>
        <authorList>
            <person name="Zhou Z."/>
            <person name="Liu Y."/>
            <person name="Xu W."/>
            <person name="Pan J."/>
            <person name="Luo Z.H."/>
            <person name="Li M."/>
        </authorList>
    </citation>
    <scope>NUCLEOTIDE SEQUENCE [LARGE SCALE GENOMIC DNA]</scope>
    <source>
        <strain evidence="7">HyVt-485</strain>
    </source>
</reference>
<name>A0A7C5R7S8_9PROT</name>
<dbReference type="PANTHER" id="PTHR30250">
    <property type="entry name" value="PST FAMILY PREDICTED COLANIC ACID TRANSPORTER"/>
    <property type="match status" value="1"/>
</dbReference>
<comment type="subcellular location">
    <subcellularLocation>
        <location evidence="1">Cell membrane</location>
        <topology evidence="1">Multi-pass membrane protein</topology>
    </subcellularLocation>
</comment>
<feature type="transmembrane region" description="Helical" evidence="6">
    <location>
        <begin position="425"/>
        <end position="443"/>
    </location>
</feature>
<keyword evidence="3 6" id="KW-0812">Transmembrane</keyword>
<dbReference type="Proteomes" id="UP000885830">
    <property type="component" value="Unassembled WGS sequence"/>
</dbReference>
<organism evidence="7">
    <name type="scientific">Hellea balneolensis</name>
    <dbReference type="NCBI Taxonomy" id="287478"/>
    <lineage>
        <taxon>Bacteria</taxon>
        <taxon>Pseudomonadati</taxon>
        <taxon>Pseudomonadota</taxon>
        <taxon>Alphaproteobacteria</taxon>
        <taxon>Maricaulales</taxon>
        <taxon>Robiginitomaculaceae</taxon>
        <taxon>Hellea</taxon>
    </lineage>
</organism>
<evidence type="ECO:0000256" key="5">
    <source>
        <dbReference type="ARBA" id="ARBA00023136"/>
    </source>
</evidence>
<accession>A0A7C5R7S8</accession>
<feature type="transmembrane region" description="Helical" evidence="6">
    <location>
        <begin position="176"/>
        <end position="197"/>
    </location>
</feature>
<feature type="transmembrane region" description="Helical" evidence="6">
    <location>
        <begin position="147"/>
        <end position="169"/>
    </location>
</feature>
<evidence type="ECO:0000256" key="4">
    <source>
        <dbReference type="ARBA" id="ARBA00022989"/>
    </source>
</evidence>
<feature type="transmembrane region" description="Helical" evidence="6">
    <location>
        <begin position="54"/>
        <end position="77"/>
    </location>
</feature>
<keyword evidence="2" id="KW-1003">Cell membrane</keyword>
<dbReference type="InterPro" id="IPR050833">
    <property type="entry name" value="Poly_Biosynth_Transport"/>
</dbReference>
<evidence type="ECO:0000256" key="2">
    <source>
        <dbReference type="ARBA" id="ARBA00022475"/>
    </source>
</evidence>
<evidence type="ECO:0000256" key="6">
    <source>
        <dbReference type="SAM" id="Phobius"/>
    </source>
</evidence>
<evidence type="ECO:0000256" key="1">
    <source>
        <dbReference type="ARBA" id="ARBA00004651"/>
    </source>
</evidence>
<feature type="transmembrane region" description="Helical" evidence="6">
    <location>
        <begin position="332"/>
        <end position="353"/>
    </location>
</feature>
<keyword evidence="5 6" id="KW-0472">Membrane</keyword>
<protein>
    <recommendedName>
        <fullName evidence="8">Lipopolysaccharide biosynthesis protein</fullName>
    </recommendedName>
</protein>
<dbReference type="EMBL" id="DRMJ01000424">
    <property type="protein sequence ID" value="HHL43567.1"/>
    <property type="molecule type" value="Genomic_DNA"/>
</dbReference>
<dbReference type="PANTHER" id="PTHR30250:SF31">
    <property type="entry name" value="INNER MEMBRANE PROTEIN YGHQ"/>
    <property type="match status" value="1"/>
</dbReference>